<evidence type="ECO:0000256" key="6">
    <source>
        <dbReference type="ARBA" id="ARBA00023049"/>
    </source>
</evidence>
<dbReference type="PANTHER" id="PTHR21666">
    <property type="entry name" value="PEPTIDASE-RELATED"/>
    <property type="match status" value="1"/>
</dbReference>
<dbReference type="HOGENOM" id="CLU_026846_4_1_0"/>
<dbReference type="STRING" id="861299.J421_3081"/>
<reference evidence="9 10" key="1">
    <citation type="journal article" date="2014" name="Genome Announc.">
        <title>Genome Sequence and Methylome of Soil Bacterium Gemmatirosa kalamazoonensis KBS708T, a Member of the Rarely Cultivated Gemmatimonadetes Phylum.</title>
        <authorList>
            <person name="Debruyn J.M."/>
            <person name="Radosevich M."/>
            <person name="Wommack K.E."/>
            <person name="Polson S.W."/>
            <person name="Hauser L.J."/>
            <person name="Fawaz M.N."/>
            <person name="Korlach J."/>
            <person name="Tsai Y.C."/>
        </authorList>
    </citation>
    <scope>NUCLEOTIDE SEQUENCE [LARGE SCALE GENOMIC DNA]</scope>
    <source>
        <strain evidence="9 10">KBS708</strain>
    </source>
</reference>
<gene>
    <name evidence="9" type="ORF">J421_3081</name>
</gene>
<dbReference type="InterPro" id="IPR011055">
    <property type="entry name" value="Dup_hybrid_motif"/>
</dbReference>
<dbReference type="Pfam" id="PF01551">
    <property type="entry name" value="Peptidase_M23"/>
    <property type="match status" value="1"/>
</dbReference>
<evidence type="ECO:0000313" key="9">
    <source>
        <dbReference type="EMBL" id="AHG90618.1"/>
    </source>
</evidence>
<evidence type="ECO:0000256" key="5">
    <source>
        <dbReference type="ARBA" id="ARBA00022833"/>
    </source>
</evidence>
<evidence type="ECO:0000313" key="10">
    <source>
        <dbReference type="Proteomes" id="UP000019151"/>
    </source>
</evidence>
<evidence type="ECO:0000256" key="4">
    <source>
        <dbReference type="ARBA" id="ARBA00022801"/>
    </source>
</evidence>
<dbReference type="EMBL" id="CP007128">
    <property type="protein sequence ID" value="AHG90618.1"/>
    <property type="molecule type" value="Genomic_DNA"/>
</dbReference>
<keyword evidence="10" id="KW-1185">Reference proteome</keyword>
<dbReference type="GO" id="GO:0046872">
    <property type="term" value="F:metal ion binding"/>
    <property type="evidence" value="ECO:0007669"/>
    <property type="project" value="UniProtKB-KW"/>
</dbReference>
<dbReference type="Gene3D" id="2.70.70.10">
    <property type="entry name" value="Glucose Permease (Domain IIA)"/>
    <property type="match status" value="1"/>
</dbReference>
<keyword evidence="4" id="KW-0378">Hydrolase</keyword>
<keyword evidence="2" id="KW-0645">Protease</keyword>
<evidence type="ECO:0000256" key="2">
    <source>
        <dbReference type="ARBA" id="ARBA00022670"/>
    </source>
</evidence>
<dbReference type="InParanoid" id="W0RME8"/>
<dbReference type="CDD" id="cd12797">
    <property type="entry name" value="M23_peptidase"/>
    <property type="match status" value="1"/>
</dbReference>
<feature type="domain" description="M23ase beta-sheet core" evidence="8">
    <location>
        <begin position="280"/>
        <end position="377"/>
    </location>
</feature>
<dbReference type="RefSeq" id="WP_025412085.1">
    <property type="nucleotide sequence ID" value="NZ_CP007128.1"/>
</dbReference>
<keyword evidence="6" id="KW-0482">Metalloprotease</keyword>
<dbReference type="eggNOG" id="COG0739">
    <property type="taxonomic scope" value="Bacteria"/>
</dbReference>
<dbReference type="OrthoDB" id="9805070at2"/>
<dbReference type="InterPro" id="IPR050570">
    <property type="entry name" value="Cell_wall_metabolism_enzyme"/>
</dbReference>
<sequence>MTYVVVAGAAAAAVYFAPQAPAARPVTDLAVNDAATEVALPVTAPVAPAWRERVDTLGRGETLVSVLQRAGVSRVLAAQALRAAGEATSLRAGIKVTTVARAGDSLPQEITYKPAVDRVVRLRYLAGAWQRMEEKLAWRTDTLVARGAIRSSLHDALHAALGDRLPSAERSEIVWKLADIFEYRVDMDRDLQPGDSVRLLLERKVDPEGKPTEAHILAASMTVSGKEVDAIRFERRGGSTTFFDQYGKSLRAAFLRAPVEFRRISSVFGMRNHPILGEWKMHKGTDYAAAAGTPVRAIGEGTVAYAGWKSGFGNVIEVRHSNGYVSRYGHLRGFAKGVRRGSFVAIGKTIGYVGMTGLATAPHLHFEMLVDGVQRDPRKALRDKIADPIPARERGAFAALRSRLFAALDLRAPSATTRVADAN</sequence>
<protein>
    <submittedName>
        <fullName evidence="9">Peptidase M23</fullName>
    </submittedName>
</protein>
<dbReference type="GO" id="GO:0004222">
    <property type="term" value="F:metalloendopeptidase activity"/>
    <property type="evidence" value="ECO:0007669"/>
    <property type="project" value="TreeGrafter"/>
</dbReference>
<evidence type="ECO:0000256" key="7">
    <source>
        <dbReference type="SAM" id="SignalP"/>
    </source>
</evidence>
<comment type="cofactor">
    <cofactor evidence="1">
        <name>Zn(2+)</name>
        <dbReference type="ChEBI" id="CHEBI:29105"/>
    </cofactor>
</comment>
<dbReference type="AlphaFoldDB" id="W0RME8"/>
<dbReference type="InterPro" id="IPR016047">
    <property type="entry name" value="M23ase_b-sheet_dom"/>
</dbReference>
<dbReference type="SUPFAM" id="SSF51261">
    <property type="entry name" value="Duplicated hybrid motif"/>
    <property type="match status" value="1"/>
</dbReference>
<keyword evidence="5" id="KW-0862">Zinc</keyword>
<proteinExistence type="predicted"/>
<dbReference type="Gene3D" id="3.10.450.350">
    <property type="match status" value="1"/>
</dbReference>
<evidence type="ECO:0000256" key="3">
    <source>
        <dbReference type="ARBA" id="ARBA00022723"/>
    </source>
</evidence>
<keyword evidence="3" id="KW-0479">Metal-binding</keyword>
<dbReference type="Proteomes" id="UP000019151">
    <property type="component" value="Chromosome"/>
</dbReference>
<name>W0RME8_9BACT</name>
<feature type="signal peptide" evidence="7">
    <location>
        <begin position="1"/>
        <end position="22"/>
    </location>
</feature>
<organism evidence="9 10">
    <name type="scientific">Gemmatirosa kalamazoonensis</name>
    <dbReference type="NCBI Taxonomy" id="861299"/>
    <lineage>
        <taxon>Bacteria</taxon>
        <taxon>Pseudomonadati</taxon>
        <taxon>Gemmatimonadota</taxon>
        <taxon>Gemmatimonadia</taxon>
        <taxon>Gemmatimonadales</taxon>
        <taxon>Gemmatimonadaceae</taxon>
        <taxon>Gemmatirosa</taxon>
    </lineage>
</organism>
<evidence type="ECO:0000256" key="1">
    <source>
        <dbReference type="ARBA" id="ARBA00001947"/>
    </source>
</evidence>
<accession>W0RME8</accession>
<dbReference type="GO" id="GO:0006508">
    <property type="term" value="P:proteolysis"/>
    <property type="evidence" value="ECO:0007669"/>
    <property type="project" value="UniProtKB-KW"/>
</dbReference>
<evidence type="ECO:0000259" key="8">
    <source>
        <dbReference type="Pfam" id="PF01551"/>
    </source>
</evidence>
<dbReference type="PANTHER" id="PTHR21666:SF288">
    <property type="entry name" value="CELL DIVISION PROTEIN YTFB"/>
    <property type="match status" value="1"/>
</dbReference>
<dbReference type="KEGG" id="gba:J421_3081"/>
<feature type="chain" id="PRO_5004795733" evidence="7">
    <location>
        <begin position="23"/>
        <end position="423"/>
    </location>
</feature>
<keyword evidence="7" id="KW-0732">Signal</keyword>